<dbReference type="InterPro" id="IPR029144">
    <property type="entry name" value="Thr_synth_N"/>
</dbReference>
<dbReference type="Gene3D" id="3.40.50.1100">
    <property type="match status" value="2"/>
</dbReference>
<dbReference type="Pfam" id="PF00291">
    <property type="entry name" value="PALP"/>
    <property type="match status" value="1"/>
</dbReference>
<evidence type="ECO:0000256" key="3">
    <source>
        <dbReference type="ARBA" id="ARBA00022898"/>
    </source>
</evidence>
<dbReference type="NCBIfam" id="TIGR00260">
    <property type="entry name" value="thrC"/>
    <property type="match status" value="1"/>
</dbReference>
<dbReference type="SUPFAM" id="SSF53686">
    <property type="entry name" value="Tryptophan synthase beta subunit-like PLP-dependent enzymes"/>
    <property type="match status" value="1"/>
</dbReference>
<feature type="modified residue" description="N6-(pyridoxal phosphate)lysine" evidence="5">
    <location>
        <position position="134"/>
    </location>
</feature>
<keyword evidence="9" id="KW-1185">Reference proteome</keyword>
<dbReference type="OrthoDB" id="9778118at2"/>
<comment type="similarity">
    <text evidence="2">Belongs to the threonine synthase family.</text>
</comment>
<dbReference type="InterPro" id="IPR001926">
    <property type="entry name" value="TrpB-like_PALP"/>
</dbReference>
<evidence type="ECO:0000259" key="6">
    <source>
        <dbReference type="Pfam" id="PF00291"/>
    </source>
</evidence>
<dbReference type="AlphaFoldDB" id="A0A369L949"/>
<evidence type="ECO:0000256" key="2">
    <source>
        <dbReference type="ARBA" id="ARBA00005517"/>
    </source>
</evidence>
<accession>A0A369L949</accession>
<evidence type="ECO:0000313" key="8">
    <source>
        <dbReference type="EMBL" id="RDB56181.1"/>
    </source>
</evidence>
<dbReference type="InterPro" id="IPR036052">
    <property type="entry name" value="TrpB-like_PALP_sf"/>
</dbReference>
<reference evidence="8 9" key="1">
    <citation type="journal article" date="2018" name="Elife">
        <title>Discovery and characterization of a prevalent human gut bacterial enzyme sufficient for the inactivation of a family of plant toxins.</title>
        <authorList>
            <person name="Koppel N."/>
            <person name="Bisanz J.E."/>
            <person name="Pandelia M.E."/>
            <person name="Turnbaugh P.J."/>
            <person name="Balskus E.P."/>
        </authorList>
    </citation>
    <scope>NUCLEOTIDE SEQUENCE [LARGE SCALE GENOMIC DNA]</scope>
    <source>
        <strain evidence="9">anaerobia AP69FAA</strain>
    </source>
</reference>
<evidence type="ECO:0000313" key="9">
    <source>
        <dbReference type="Proteomes" id="UP000253792"/>
    </source>
</evidence>
<evidence type="ECO:0000256" key="4">
    <source>
        <dbReference type="NCBIfam" id="TIGR00260"/>
    </source>
</evidence>
<evidence type="ECO:0000256" key="1">
    <source>
        <dbReference type="ARBA" id="ARBA00001933"/>
    </source>
</evidence>
<dbReference type="GO" id="GO:0004795">
    <property type="term" value="F:threonine synthase activity"/>
    <property type="evidence" value="ECO:0007669"/>
    <property type="project" value="UniProtKB-UniRule"/>
</dbReference>
<protein>
    <recommendedName>
        <fullName evidence="4">Threonine synthase</fullName>
        <ecNumber evidence="4">4.2.3.1</ecNumber>
    </recommendedName>
</protein>
<comment type="caution">
    <text evidence="8">The sequence shown here is derived from an EMBL/GenBank/DDBJ whole genome shotgun (WGS) entry which is preliminary data.</text>
</comment>
<feature type="domain" description="Threonine synthase N-terminal" evidence="7">
    <location>
        <begin position="23"/>
        <end position="101"/>
    </location>
</feature>
<evidence type="ECO:0000259" key="7">
    <source>
        <dbReference type="Pfam" id="PF14821"/>
    </source>
</evidence>
<dbReference type="Proteomes" id="UP000253792">
    <property type="component" value="Unassembled WGS sequence"/>
</dbReference>
<dbReference type="PANTHER" id="PTHR43515:SF1">
    <property type="entry name" value="THREONINE SYNTHASE-LIKE 1"/>
    <property type="match status" value="1"/>
</dbReference>
<dbReference type="InterPro" id="IPR037158">
    <property type="entry name" value="Thr_synth_N_sf"/>
</dbReference>
<dbReference type="Gene3D" id="3.90.1380.10">
    <property type="entry name" value="Threonine synthase, N-terminal domain"/>
    <property type="match status" value="1"/>
</dbReference>
<comment type="cofactor">
    <cofactor evidence="1 5">
        <name>pyridoxal 5'-phosphate</name>
        <dbReference type="ChEBI" id="CHEBI:597326"/>
    </cofactor>
</comment>
<dbReference type="PANTHER" id="PTHR43515">
    <property type="entry name" value="THREONINE SYNTHASE-LIKE 1"/>
    <property type="match status" value="1"/>
</dbReference>
<name>A0A369L949_9ACTN</name>
<dbReference type="InterPro" id="IPR004450">
    <property type="entry name" value="Thr_synthase-like"/>
</dbReference>
<dbReference type="EC" id="4.2.3.1" evidence="4"/>
<feature type="domain" description="Tryptophan synthase beta chain-like PALP" evidence="6">
    <location>
        <begin position="126"/>
        <end position="441"/>
    </location>
</feature>
<sequence>MRTVNNPPFRNAEGGAKPMQENRYIDTRGCVDQPVEFTEAVINGLADGGGLYVPQHIPELTLDEICELAQLPYAQRAARIYKAFGVDLPAQVIDELMAQAYGDNFDDERICPITSLDADTHVLELWHGPTSAFKDMALQCLPRFFSASAAQLREQGKLDHDFLILVATSGDTGKAALEGFRDLPHVSISVMYPDGGVSDIQYRQMATQRGSNVNVWGVRGNFDDCQTGAKNVFGDAAFAEKLLSEHGVSLSSANSINWGRLLPQVVYYVSAYSQLVADGKLTAGAPLDVCVPTGNFGNILAAYYAKRMGVPIDMLYCASNENRVLTDFINTGTYDVSDRPFVLTPSPSMDILVSSNLERQLFELTGRNPEAIADWMADLKQQRCFRVDEDTFKAVREHFAADSVDNAECLRTIKEVLDKHDYLLDPHTAVAYRAAQNLRGENPVLIASTAHWAKFGNNVYRALHDMQPGQPLPENVAALSGCGLNDLVADESGHHDVPRGLAELDGLPIKFTEVIDGTTEDIESATERFLAALDNE</sequence>
<dbReference type="STRING" id="1034345.GCA_000236865_00490"/>
<dbReference type="GO" id="GO:0009088">
    <property type="term" value="P:threonine biosynthetic process"/>
    <property type="evidence" value="ECO:0007669"/>
    <property type="project" value="UniProtKB-UniRule"/>
</dbReference>
<proteinExistence type="inferred from homology"/>
<evidence type="ECO:0000256" key="5">
    <source>
        <dbReference type="PIRSR" id="PIRSR604450-51"/>
    </source>
</evidence>
<dbReference type="EMBL" id="PPTP01000003">
    <property type="protein sequence ID" value="RDB56181.1"/>
    <property type="molecule type" value="Genomic_DNA"/>
</dbReference>
<dbReference type="CDD" id="cd01560">
    <property type="entry name" value="Thr-synth_2"/>
    <property type="match status" value="1"/>
</dbReference>
<gene>
    <name evidence="8" type="ORF">C1880_04695</name>
</gene>
<dbReference type="Pfam" id="PF14821">
    <property type="entry name" value="Thr_synth_N"/>
    <property type="match status" value="1"/>
</dbReference>
<dbReference type="GO" id="GO:0005737">
    <property type="term" value="C:cytoplasm"/>
    <property type="evidence" value="ECO:0007669"/>
    <property type="project" value="TreeGrafter"/>
</dbReference>
<keyword evidence="3 5" id="KW-0663">Pyridoxal phosphate</keyword>
<organism evidence="8 9">
    <name type="scientific">Senegalimassilia anaerobia</name>
    <dbReference type="NCBI Taxonomy" id="1473216"/>
    <lineage>
        <taxon>Bacteria</taxon>
        <taxon>Bacillati</taxon>
        <taxon>Actinomycetota</taxon>
        <taxon>Coriobacteriia</taxon>
        <taxon>Coriobacteriales</taxon>
        <taxon>Coriobacteriaceae</taxon>
        <taxon>Senegalimassilia</taxon>
    </lineage>
</organism>